<sequence length="64" mass="6550">MVISISLVLLLTILAVIFLRNGGLKLSHAIVCALLGFLLASTSMAPTIHDGIGATANLVSGLHP</sequence>
<dbReference type="RefSeq" id="WP_018487623.1">
    <property type="nucleotide sequence ID" value="NZ_LJGZ01000010.1"/>
</dbReference>
<dbReference type="PATRIC" id="fig|518642.7.peg.1337"/>
<gene>
    <name evidence="1" type="ORF">AN221_06845</name>
    <name evidence="2" type="ORF">AN221_06855</name>
</gene>
<name>A0A1E7LZK6_9ACTN</name>
<dbReference type="Proteomes" id="UP000175971">
    <property type="component" value="Unassembled WGS sequence"/>
</dbReference>
<protein>
    <submittedName>
        <fullName evidence="1">Uncharacterized protein</fullName>
    </submittedName>
</protein>
<accession>A0A1E7LZK6</accession>
<evidence type="ECO:0000313" key="2">
    <source>
        <dbReference type="EMBL" id="OEV21568.1"/>
    </source>
</evidence>
<evidence type="ECO:0000313" key="1">
    <source>
        <dbReference type="EMBL" id="OEV21566.1"/>
    </source>
</evidence>
<comment type="caution">
    <text evidence="1">The sequence shown here is derived from an EMBL/GenBank/DDBJ whole genome shotgun (WGS) entry which is preliminary data.</text>
</comment>
<proteinExistence type="predicted"/>
<organism evidence="1 3">
    <name type="scientific">Streptomyces nanshensis</name>
    <dbReference type="NCBI Taxonomy" id="518642"/>
    <lineage>
        <taxon>Bacteria</taxon>
        <taxon>Bacillati</taxon>
        <taxon>Actinomycetota</taxon>
        <taxon>Actinomycetes</taxon>
        <taxon>Kitasatosporales</taxon>
        <taxon>Streptomycetaceae</taxon>
        <taxon>Streptomyces</taxon>
    </lineage>
</organism>
<evidence type="ECO:0000313" key="3">
    <source>
        <dbReference type="Proteomes" id="UP000175971"/>
    </source>
</evidence>
<dbReference type="OrthoDB" id="4332682at2"/>
<reference evidence="1 3" key="1">
    <citation type="journal article" date="2016" name="Front. Microbiol.">
        <title>Comparative Genomics Analysis of Streptomyces Species Reveals Their Adaptation to the Marine Environment and Their Diversity at the Genomic Level.</title>
        <authorList>
            <person name="Tian X."/>
            <person name="Zhang Z."/>
            <person name="Yang T."/>
            <person name="Chen M."/>
            <person name="Li J."/>
            <person name="Chen F."/>
            <person name="Yang J."/>
            <person name="Li W."/>
            <person name="Zhang B."/>
            <person name="Zhang Z."/>
            <person name="Wu J."/>
            <person name="Zhang C."/>
            <person name="Long L."/>
            <person name="Xiao J."/>
        </authorList>
    </citation>
    <scope>NUCLEOTIDE SEQUENCE [LARGE SCALE GENOMIC DNA]</scope>
    <source>
        <strain evidence="1 3">SCSIO M10372</strain>
    </source>
</reference>
<dbReference type="GeneID" id="97336476"/>
<dbReference type="EMBL" id="LJGZ01000010">
    <property type="protein sequence ID" value="OEV21568.1"/>
    <property type="molecule type" value="Genomic_DNA"/>
</dbReference>
<keyword evidence="3" id="KW-1185">Reference proteome</keyword>
<dbReference type="EMBL" id="LJGZ01000010">
    <property type="protein sequence ID" value="OEV21566.1"/>
    <property type="molecule type" value="Genomic_DNA"/>
</dbReference>
<dbReference type="AlphaFoldDB" id="A0A1E7LZK6"/>